<evidence type="ECO:0000256" key="8">
    <source>
        <dbReference type="ARBA" id="ARBA00032554"/>
    </source>
</evidence>
<feature type="binding site" evidence="9">
    <location>
        <begin position="99"/>
        <end position="109"/>
    </location>
    <ligand>
        <name>ATP</name>
        <dbReference type="ChEBI" id="CHEBI:30616"/>
    </ligand>
</feature>
<dbReference type="GO" id="GO:0016114">
    <property type="term" value="P:terpenoid biosynthetic process"/>
    <property type="evidence" value="ECO:0007669"/>
    <property type="project" value="UniProtKB-UniRule"/>
</dbReference>
<accession>A0A3S1AT13</accession>
<dbReference type="InterPro" id="IPR014721">
    <property type="entry name" value="Ribsml_uS5_D2-typ_fold_subgr"/>
</dbReference>
<dbReference type="EC" id="2.7.1.148" evidence="2 9"/>
<reference evidence="12" key="1">
    <citation type="submission" date="2018-12" db="EMBL/GenBank/DDBJ databases">
        <authorList>
            <person name="Will S."/>
            <person name="Neumann-Schaal M."/>
            <person name="Henke P."/>
        </authorList>
    </citation>
    <scope>NUCLEOTIDE SEQUENCE</scope>
    <source>
        <strain evidence="12">PCC 7102</strain>
    </source>
</reference>
<name>A0A3S1AT13_9CYAN</name>
<dbReference type="EMBL" id="RSCL01000003">
    <property type="protein sequence ID" value="RUT08549.1"/>
    <property type="molecule type" value="Genomic_DNA"/>
</dbReference>
<dbReference type="PIRSF" id="PIRSF010376">
    <property type="entry name" value="IspE"/>
    <property type="match status" value="1"/>
</dbReference>
<dbReference type="NCBIfam" id="TIGR00154">
    <property type="entry name" value="ispE"/>
    <property type="match status" value="1"/>
</dbReference>
<sequence>MQGLSLIAPAKINLYLEIIGARDDGYHELAMVMQSIDLADQIDIRANGTEHINVQCDNLAVPDDKTNLAYRAAELMKNTFPEDFTKFGGVDIKIHKHIPIAAGLAGGSTNAAAVLVGIDLLWKLGLTKIEIEELGATLGSDIPFCVAGGTAIATGRGEQLAEILGLDNIYIVLGKHRSLSVSTPWAYKTYRATYGDTYPQDKHSLEARASAVHSAPMIKAIVHKNAVEISQQLHNDLEKVVLPEFPKVLELRQAFAQAGALGTMMSGSGPSVFGICESFEHAETVKQQVRSLIPDEDLELFTTQTISQGIHLK</sequence>
<dbReference type="InterPro" id="IPR013750">
    <property type="entry name" value="GHMP_kinase_C_dom"/>
</dbReference>
<evidence type="ECO:0000256" key="3">
    <source>
        <dbReference type="ARBA" id="ARBA00017473"/>
    </source>
</evidence>
<dbReference type="InterPro" id="IPR036554">
    <property type="entry name" value="GHMP_kinase_C_sf"/>
</dbReference>
<proteinExistence type="inferred from homology"/>
<organism evidence="12 13">
    <name type="scientific">Dulcicalothrix desertica PCC 7102</name>
    <dbReference type="NCBI Taxonomy" id="232991"/>
    <lineage>
        <taxon>Bacteria</taxon>
        <taxon>Bacillati</taxon>
        <taxon>Cyanobacteriota</taxon>
        <taxon>Cyanophyceae</taxon>
        <taxon>Nostocales</taxon>
        <taxon>Calotrichaceae</taxon>
        <taxon>Dulcicalothrix</taxon>
    </lineage>
</organism>
<dbReference type="SUPFAM" id="SSF55060">
    <property type="entry name" value="GHMP Kinase, C-terminal domain"/>
    <property type="match status" value="1"/>
</dbReference>
<dbReference type="GO" id="GO:0050515">
    <property type="term" value="F:4-(cytidine 5'-diphospho)-2-C-methyl-D-erythritol kinase activity"/>
    <property type="evidence" value="ECO:0007669"/>
    <property type="project" value="UniProtKB-UniRule"/>
</dbReference>
<dbReference type="RefSeq" id="WP_127080338.1">
    <property type="nucleotide sequence ID" value="NZ_RSCL01000003.1"/>
</dbReference>
<keyword evidence="7 9" id="KW-0067">ATP-binding</keyword>
<evidence type="ECO:0000256" key="1">
    <source>
        <dbReference type="ARBA" id="ARBA00009684"/>
    </source>
</evidence>
<comment type="caution">
    <text evidence="12">The sequence shown here is derived from an EMBL/GenBank/DDBJ whole genome shotgun (WGS) entry which is preliminary data.</text>
</comment>
<dbReference type="Pfam" id="PF08544">
    <property type="entry name" value="GHMP_kinases_C"/>
    <property type="match status" value="1"/>
</dbReference>
<feature type="active site" evidence="9">
    <location>
        <position position="11"/>
    </location>
</feature>
<comment type="similarity">
    <text evidence="1 9">Belongs to the GHMP kinase family. IspE subfamily.</text>
</comment>
<evidence type="ECO:0000256" key="7">
    <source>
        <dbReference type="ARBA" id="ARBA00022840"/>
    </source>
</evidence>
<reference evidence="12" key="2">
    <citation type="journal article" date="2019" name="Genome Biol. Evol.">
        <title>Day and night: Metabolic profiles and evolutionary relationships of six axenic non-marine cyanobacteria.</title>
        <authorList>
            <person name="Will S.E."/>
            <person name="Henke P."/>
            <person name="Boedeker C."/>
            <person name="Huang S."/>
            <person name="Brinkmann H."/>
            <person name="Rohde M."/>
            <person name="Jarek M."/>
            <person name="Friedl T."/>
            <person name="Seufert S."/>
            <person name="Schumacher M."/>
            <person name="Overmann J."/>
            <person name="Neumann-Schaal M."/>
            <person name="Petersen J."/>
        </authorList>
    </citation>
    <scope>NUCLEOTIDE SEQUENCE [LARGE SCALE GENOMIC DNA]</scope>
    <source>
        <strain evidence="12">PCC 7102</strain>
    </source>
</reference>
<dbReference type="HAMAP" id="MF_00061">
    <property type="entry name" value="IspE"/>
    <property type="match status" value="1"/>
</dbReference>
<dbReference type="AlphaFoldDB" id="A0A3S1AT13"/>
<dbReference type="InterPro" id="IPR004424">
    <property type="entry name" value="IspE"/>
</dbReference>
<keyword evidence="9" id="KW-0414">Isoprene biosynthesis</keyword>
<dbReference type="PANTHER" id="PTHR43527:SF2">
    <property type="entry name" value="4-DIPHOSPHOCYTIDYL-2-C-METHYL-D-ERYTHRITOL KINASE, CHLOROPLASTIC"/>
    <property type="match status" value="1"/>
</dbReference>
<comment type="pathway">
    <text evidence="9">Isoprenoid biosynthesis; isopentenyl diphosphate biosynthesis via DXP pathway; isopentenyl diphosphate from 1-deoxy-D-xylulose 5-phosphate: step 3/6.</text>
</comment>
<keyword evidence="4 9" id="KW-0808">Transferase</keyword>
<evidence type="ECO:0000256" key="2">
    <source>
        <dbReference type="ARBA" id="ARBA00012052"/>
    </source>
</evidence>
<dbReference type="GO" id="GO:0019288">
    <property type="term" value="P:isopentenyl diphosphate biosynthetic process, methylerythritol 4-phosphate pathway"/>
    <property type="evidence" value="ECO:0007669"/>
    <property type="project" value="UniProtKB-UniRule"/>
</dbReference>
<dbReference type="OrthoDB" id="9809438at2"/>
<keyword evidence="13" id="KW-1185">Reference proteome</keyword>
<comment type="function">
    <text evidence="9">Catalyzes the phosphorylation of the position 2 hydroxy group of 4-diphosphocytidyl-2C-methyl-D-erythritol.</text>
</comment>
<dbReference type="PANTHER" id="PTHR43527">
    <property type="entry name" value="4-DIPHOSPHOCYTIDYL-2-C-METHYL-D-ERYTHRITOL KINASE, CHLOROPLASTIC"/>
    <property type="match status" value="1"/>
</dbReference>
<evidence type="ECO:0000256" key="9">
    <source>
        <dbReference type="HAMAP-Rule" id="MF_00061"/>
    </source>
</evidence>
<feature type="domain" description="GHMP kinase C-terminal" evidence="11">
    <location>
        <begin position="217"/>
        <end position="291"/>
    </location>
</feature>
<evidence type="ECO:0000313" key="12">
    <source>
        <dbReference type="EMBL" id="RUT08549.1"/>
    </source>
</evidence>
<keyword evidence="5 9" id="KW-0547">Nucleotide-binding</keyword>
<evidence type="ECO:0000313" key="13">
    <source>
        <dbReference type="Proteomes" id="UP000271624"/>
    </source>
</evidence>
<gene>
    <name evidence="9 12" type="primary">ispE</name>
    <name evidence="12" type="ORF">DSM106972_017170</name>
</gene>
<evidence type="ECO:0000259" key="11">
    <source>
        <dbReference type="Pfam" id="PF08544"/>
    </source>
</evidence>
<dbReference type="SUPFAM" id="SSF54211">
    <property type="entry name" value="Ribosomal protein S5 domain 2-like"/>
    <property type="match status" value="1"/>
</dbReference>
<dbReference type="Pfam" id="PF00288">
    <property type="entry name" value="GHMP_kinases_N"/>
    <property type="match status" value="1"/>
</dbReference>
<protein>
    <recommendedName>
        <fullName evidence="3 9">4-diphosphocytidyl-2-C-methyl-D-erythritol kinase</fullName>
        <shortName evidence="9">CMK</shortName>
        <ecNumber evidence="2 9">2.7.1.148</ecNumber>
    </recommendedName>
    <alternativeName>
        <fullName evidence="8 9">4-(cytidine-5'-diphospho)-2-C-methyl-D-erythritol kinase</fullName>
    </alternativeName>
</protein>
<dbReference type="Proteomes" id="UP000271624">
    <property type="component" value="Unassembled WGS sequence"/>
</dbReference>
<keyword evidence="6 9" id="KW-0418">Kinase</keyword>
<dbReference type="InterPro" id="IPR020568">
    <property type="entry name" value="Ribosomal_Su5_D2-typ_SF"/>
</dbReference>
<dbReference type="GO" id="GO:0005524">
    <property type="term" value="F:ATP binding"/>
    <property type="evidence" value="ECO:0007669"/>
    <property type="project" value="UniProtKB-UniRule"/>
</dbReference>
<dbReference type="Gene3D" id="3.30.230.10">
    <property type="match status" value="1"/>
</dbReference>
<comment type="catalytic activity">
    <reaction evidence="9">
        <text>4-CDP-2-C-methyl-D-erythritol + ATP = 4-CDP-2-C-methyl-D-erythritol 2-phosphate + ADP + H(+)</text>
        <dbReference type="Rhea" id="RHEA:18437"/>
        <dbReference type="ChEBI" id="CHEBI:15378"/>
        <dbReference type="ChEBI" id="CHEBI:30616"/>
        <dbReference type="ChEBI" id="CHEBI:57823"/>
        <dbReference type="ChEBI" id="CHEBI:57919"/>
        <dbReference type="ChEBI" id="CHEBI:456216"/>
        <dbReference type="EC" id="2.7.1.148"/>
    </reaction>
</comment>
<evidence type="ECO:0000256" key="6">
    <source>
        <dbReference type="ARBA" id="ARBA00022777"/>
    </source>
</evidence>
<feature type="domain" description="GHMP kinase N-terminal" evidence="10">
    <location>
        <begin position="67"/>
        <end position="149"/>
    </location>
</feature>
<feature type="active site" evidence="9">
    <location>
        <position position="141"/>
    </location>
</feature>
<evidence type="ECO:0000256" key="4">
    <source>
        <dbReference type="ARBA" id="ARBA00022679"/>
    </source>
</evidence>
<evidence type="ECO:0000256" key="5">
    <source>
        <dbReference type="ARBA" id="ARBA00022741"/>
    </source>
</evidence>
<dbReference type="Gene3D" id="3.30.70.890">
    <property type="entry name" value="GHMP kinase, C-terminal domain"/>
    <property type="match status" value="1"/>
</dbReference>
<dbReference type="UniPathway" id="UPA00056">
    <property type="reaction ID" value="UER00094"/>
</dbReference>
<dbReference type="InterPro" id="IPR006204">
    <property type="entry name" value="GHMP_kinase_N_dom"/>
</dbReference>
<evidence type="ECO:0000259" key="10">
    <source>
        <dbReference type="Pfam" id="PF00288"/>
    </source>
</evidence>